<evidence type="ECO:0000256" key="2">
    <source>
        <dbReference type="ARBA" id="ARBA00007441"/>
    </source>
</evidence>
<evidence type="ECO:0000256" key="3">
    <source>
        <dbReference type="ARBA" id="ARBA00011738"/>
    </source>
</evidence>
<evidence type="ECO:0000256" key="6">
    <source>
        <dbReference type="ARBA" id="ARBA00022898"/>
    </source>
</evidence>
<dbReference type="AlphaFoldDB" id="A0A2D0KN56"/>
<dbReference type="GO" id="GO:0005829">
    <property type="term" value="C:cytosol"/>
    <property type="evidence" value="ECO:0007669"/>
    <property type="project" value="TreeGrafter"/>
</dbReference>
<gene>
    <name evidence="9" type="ORF">Xsto_02625</name>
</gene>
<evidence type="ECO:0000256" key="4">
    <source>
        <dbReference type="ARBA" id="ARBA00022576"/>
    </source>
</evidence>
<dbReference type="GO" id="GO:0004838">
    <property type="term" value="F:L-tyrosine-2-oxoglutarate transaminase activity"/>
    <property type="evidence" value="ECO:0007669"/>
    <property type="project" value="TreeGrafter"/>
</dbReference>
<dbReference type="Proteomes" id="UP000222366">
    <property type="component" value="Unassembled WGS sequence"/>
</dbReference>
<sequence>MYTNIQARKSDPIFALNEMFRHDKRSKKIDLGVGVFKNDHDITPLMKSVELAEKQVINNQNTKVYKGLNGNEEFNQAISKLLIESSSVRLRSAIIQTTGGSGALRLISDYIYSINPSTTVWISNPSYANHYPILNDAGLKVTHYNYINAETKMADVNAIISSLMLAKRGDIILLHGCCHNPTGADLSIKQWSILSDFMIRKGLIPFIDIAYHGLGDGLEEDAAGLNIILNQFDEVFITTSCSKNFGLYAERIGAAIIVCKHYYSVQYVRKHMANLVLNSYAMPPNHGAQIVSQILNDCSLKKLWESELYEMRNRIIENRFLFYSSLKTQDILMIYLLY</sequence>
<dbReference type="RefSeq" id="WP_099125315.1">
    <property type="nucleotide sequence ID" value="NZ_CAWNRH010000097.1"/>
</dbReference>
<evidence type="ECO:0000256" key="1">
    <source>
        <dbReference type="ARBA" id="ARBA00001933"/>
    </source>
</evidence>
<evidence type="ECO:0000256" key="5">
    <source>
        <dbReference type="ARBA" id="ARBA00022679"/>
    </source>
</evidence>
<reference evidence="9 10" key="1">
    <citation type="journal article" date="2017" name="Nat. Microbiol.">
        <title>Natural product diversity associated with the nematode symbionts Photorhabdus and Xenorhabdus.</title>
        <authorList>
            <person name="Tobias N.J."/>
            <person name="Wolff H."/>
            <person name="Djahanschiri B."/>
            <person name="Grundmann F."/>
            <person name="Kronenwerth M."/>
            <person name="Shi Y.M."/>
            <person name="Simonyi S."/>
            <person name="Grun P."/>
            <person name="Shapiro-Ilan D."/>
            <person name="Pidot S.J."/>
            <person name="Stinear T.P."/>
            <person name="Ebersberger I."/>
            <person name="Bode H.B."/>
        </authorList>
    </citation>
    <scope>NUCLEOTIDE SEQUENCE [LARGE SCALE GENOMIC DNA]</scope>
    <source>
        <strain evidence="9 10">DSM 17904</strain>
    </source>
</reference>
<dbReference type="PRINTS" id="PR00799">
    <property type="entry name" value="TRANSAMINASE"/>
</dbReference>
<dbReference type="PANTHER" id="PTHR11879:SF22">
    <property type="entry name" value="ASPARTATE AMINOTRANSFERASE, MITOCHONDRIAL"/>
    <property type="match status" value="1"/>
</dbReference>
<protein>
    <recommendedName>
        <fullName evidence="7">Aminotransferase</fullName>
        <ecNumber evidence="7">2.6.1.-</ecNumber>
    </recommendedName>
</protein>
<comment type="subunit">
    <text evidence="3">Homodimer.</text>
</comment>
<dbReference type="InterPro" id="IPR015421">
    <property type="entry name" value="PyrdxlP-dep_Trfase_major"/>
</dbReference>
<dbReference type="CDD" id="cd00609">
    <property type="entry name" value="AAT_like"/>
    <property type="match status" value="1"/>
</dbReference>
<dbReference type="GO" id="GO:0004069">
    <property type="term" value="F:L-aspartate:2-oxoglutarate aminotransferase activity"/>
    <property type="evidence" value="ECO:0007669"/>
    <property type="project" value="TreeGrafter"/>
</dbReference>
<keyword evidence="6" id="KW-0663">Pyridoxal phosphate</keyword>
<evidence type="ECO:0000313" key="10">
    <source>
        <dbReference type="Proteomes" id="UP000222366"/>
    </source>
</evidence>
<feature type="domain" description="Aminotransferase class I/classII large" evidence="8">
    <location>
        <begin position="27"/>
        <end position="331"/>
    </location>
</feature>
<dbReference type="Pfam" id="PF00155">
    <property type="entry name" value="Aminotran_1_2"/>
    <property type="match status" value="1"/>
</dbReference>
<dbReference type="PROSITE" id="PS00105">
    <property type="entry name" value="AA_TRANSFER_CLASS_1"/>
    <property type="match status" value="1"/>
</dbReference>
<dbReference type="PANTHER" id="PTHR11879">
    <property type="entry name" value="ASPARTATE AMINOTRANSFERASE"/>
    <property type="match status" value="1"/>
</dbReference>
<dbReference type="GO" id="GO:0033585">
    <property type="term" value="P:L-phenylalanine biosynthetic process from chorismate via phenylpyruvate"/>
    <property type="evidence" value="ECO:0007669"/>
    <property type="project" value="TreeGrafter"/>
</dbReference>
<keyword evidence="10" id="KW-1185">Reference proteome</keyword>
<dbReference type="InterPro" id="IPR000796">
    <property type="entry name" value="Asp_trans"/>
</dbReference>
<dbReference type="SUPFAM" id="SSF53383">
    <property type="entry name" value="PLP-dependent transferases"/>
    <property type="match status" value="1"/>
</dbReference>
<organism evidence="9 10">
    <name type="scientific">Xenorhabdus stockiae</name>
    <dbReference type="NCBI Taxonomy" id="351614"/>
    <lineage>
        <taxon>Bacteria</taxon>
        <taxon>Pseudomonadati</taxon>
        <taxon>Pseudomonadota</taxon>
        <taxon>Gammaproteobacteria</taxon>
        <taxon>Enterobacterales</taxon>
        <taxon>Morganellaceae</taxon>
        <taxon>Xenorhabdus</taxon>
    </lineage>
</organism>
<dbReference type="Gene3D" id="3.40.640.10">
    <property type="entry name" value="Type I PLP-dependent aspartate aminotransferase-like (Major domain)"/>
    <property type="match status" value="1"/>
</dbReference>
<dbReference type="InterPro" id="IPR015424">
    <property type="entry name" value="PyrdxlP-dep_Trfase"/>
</dbReference>
<proteinExistence type="inferred from homology"/>
<dbReference type="InterPro" id="IPR015422">
    <property type="entry name" value="PyrdxlP-dep_Trfase_small"/>
</dbReference>
<evidence type="ECO:0000313" key="9">
    <source>
        <dbReference type="EMBL" id="PHM64871.1"/>
    </source>
</evidence>
<dbReference type="GO" id="GO:0030170">
    <property type="term" value="F:pyridoxal phosphate binding"/>
    <property type="evidence" value="ECO:0007669"/>
    <property type="project" value="InterPro"/>
</dbReference>
<dbReference type="EC" id="2.6.1.-" evidence="7"/>
<keyword evidence="5 7" id="KW-0808">Transferase</keyword>
<comment type="caution">
    <text evidence="9">The sequence shown here is derived from an EMBL/GenBank/DDBJ whole genome shotgun (WGS) entry which is preliminary data.</text>
</comment>
<keyword evidence="4 7" id="KW-0032">Aminotransferase</keyword>
<evidence type="ECO:0000259" key="8">
    <source>
        <dbReference type="Pfam" id="PF00155"/>
    </source>
</evidence>
<dbReference type="GO" id="GO:0042802">
    <property type="term" value="F:identical protein binding"/>
    <property type="evidence" value="ECO:0007669"/>
    <property type="project" value="TreeGrafter"/>
</dbReference>
<name>A0A2D0KN56_9GAMM</name>
<dbReference type="NCBIfam" id="NF006719">
    <property type="entry name" value="PRK09257.1"/>
    <property type="match status" value="1"/>
</dbReference>
<comment type="cofactor">
    <cofactor evidence="1 7">
        <name>pyridoxal 5'-phosphate</name>
        <dbReference type="ChEBI" id="CHEBI:597326"/>
    </cofactor>
</comment>
<accession>A0A2D0KN56</accession>
<dbReference type="Gene3D" id="3.90.1150.10">
    <property type="entry name" value="Aspartate Aminotransferase, domain 1"/>
    <property type="match status" value="1"/>
</dbReference>
<evidence type="ECO:0000256" key="7">
    <source>
        <dbReference type="RuleBase" id="RU000481"/>
    </source>
</evidence>
<comment type="similarity">
    <text evidence="2 7">Belongs to the class-I pyridoxal-phosphate-dependent aminotransferase family.</text>
</comment>
<dbReference type="EMBL" id="NJAJ01000023">
    <property type="protein sequence ID" value="PHM64871.1"/>
    <property type="molecule type" value="Genomic_DNA"/>
</dbReference>
<dbReference type="InterPro" id="IPR004838">
    <property type="entry name" value="NHTrfase_class1_PyrdxlP-BS"/>
</dbReference>
<dbReference type="InterPro" id="IPR004839">
    <property type="entry name" value="Aminotransferase_I/II_large"/>
</dbReference>